<dbReference type="Proteomes" id="UP000009168">
    <property type="component" value="Unassembled WGS sequence"/>
</dbReference>
<dbReference type="HOGENOM" id="CLU_001391_0_0_1"/>
<protein>
    <submittedName>
        <fullName evidence="3">PAS domain S-box protein</fullName>
    </submittedName>
</protein>
<dbReference type="Pfam" id="PF25474">
    <property type="entry name" value="TPR_TmcB"/>
    <property type="match status" value="1"/>
</dbReference>
<feature type="transmembrane region" description="Helical" evidence="1">
    <location>
        <begin position="1461"/>
        <end position="1481"/>
    </location>
</feature>
<dbReference type="RefSeq" id="XP_001029883.2">
    <property type="nucleotide sequence ID" value="XM_001029883.2"/>
</dbReference>
<evidence type="ECO:0000313" key="3">
    <source>
        <dbReference type="EMBL" id="EAR82220.2"/>
    </source>
</evidence>
<keyword evidence="1" id="KW-0812">Transmembrane</keyword>
<name>Q22A99_TETTS</name>
<dbReference type="PANTHER" id="PTHR31600:SF2">
    <property type="entry name" value="GAMETE ENRICHED GENE 10 PROTEIN-RELATED"/>
    <property type="match status" value="1"/>
</dbReference>
<sequence>MGESTLQIKKRGAVNLDEISSLEAFIQKIKNITFQVLSVLLKNEEEDVLGMYFAVAVDYLQMFSFPFNKKLKHVWKATTFLDIIFQIFDLFNIQNYMPRINFYTYLAGVYLLVFVILLVILDILYVSYSFSQKKFSITWPLKVLNQVTSYLVTVFFLPITETLISLLECEEENGHLVLASFNDQVCWQGWVLFHQIISSLFNLIFVIISSIVALTFFEPRMTSKNRTARQDSIGEVVFIITKVACQVLFNFIPEGNDWFLALLTFVLSCALFWAYNFEEPYYDKEVGTFFNIVTTYYLWTNTMLVISLIFYETSFNGGLIIWILGLPFIILIMLTKRQSKIKTLIDSQMKFKSGEQVQNHLRYVLTLIQNQKYDKNSYMLLIGYVEKHKETCTEEDCPLKRKKMRRGKQLDIEIEEVIKNLIRELGRLYQNGLRKFPTCTKLRLSYAFFLLERLKKKEDALAQFKISLTTKPTFDEQFIIYRYIEMISQSSEEVEEESDEEEETDVVKKIEFESHLSQFEEYIKLAAQRHKEFWANLKEDNNIALGRLNVLGSGISQYVFKAKDHFTRMIKINSSFPQPFKVYGQFLIKVLNQKEAGLEMVQKGREIALESGNKGQKKEDIESFKNEPIPFIITQKRRAGQTTIQNVNLLFSVFFSYQRDEIIGKDLSFILPNLYVPFHESLVDQFQENVNQSNFRSQYLNNPQQRFAKNRNGYIFPIIYNIRPLNEDFTKYCATFEADQSAKNAIFIMINDNFEITDFSSSALTNFDLNPSILKNQKLSIKISSIIPDWEQDQDTYVLKGKEFTFNQQQYFCNSTKLLIPIEIKDAFDNDEQFRYELIGFQLKLDKLEKNLIQVGHKESLQNSSLQDAKLPAVVLQGPTTSFSQKNIQIGSAREITSFQNISIMQTLNTPTYNSNAAINTSYQSNNQNLAEGNNQINNRITKLKINNSANSKNQTDLIGQLGVQQNSSRSLNLKKNHGEEYEIEISPIVLVEQKKIMSNSLSENEINSQNQILGDGNKVNNLSRFIFDFYKTPLEDDSFGDDQNTSLSSKLQDQKDYGKDIKIKRLINNQVVNVYESDLNDIQSDDDDDNEDSVFNQNKEDYYLSKKEYVVFNQPDIVQIINRALNTEYRHKSIQLFEQISILWLLIILGISIFQFVYSLQQLNDYSNFIDLVQTLSDRNTINTYLVSDVIDLVLLSQNKYLSGYLTFESVQQDISSIIQQASNLTSSMRYQEFQFIGVDHNLYNINFYSGKLTDPVAVQQIEPQNFFNLLTSLCAIVANQNPQQVNLNNGIVNTIIYNYYNFIQAYMMNQTQHISQIIRNKLDSIDYSLIISIVILTVLSTASTTSLIFLMVYIKDERENILFLFLDIPLKHINYLYRNCDSFLKKFTSIQEMIQKSEVQGYESSDDEQEEINTDYTRFKVTDHDIEQDEKEQQKEIMKKRRKNIENYKKNKFQGQEVMVLKHLLMIILSLAFAIVNILTMMSTKEVVNFLWEQYFYDLQIVLNIGNDLNVQKIMLLQQNYPIANTTAFNYSVQNYKYILGRNSQIGDFNFKIMNEQLQIRDLYLNVYYQNACLSLEEQSLQQQCQAMIEGSIKYGIDNVMQFYFALFEANTQGLIDKVNPDNILFRKEMVEGDVSLYKHIYPIMKQFTTKENDIVDEDISSTKRLQTLILILFMLFLIFLFIIFWLPNISSMNTQINRTITMLDMIPLKVIKENHKIRMFVKKLIDQQRKMFKK</sequence>
<accession>Q22A99</accession>
<gene>
    <name evidence="3" type="ORF">TTHERM_01260750</name>
</gene>
<organism evidence="3 4">
    <name type="scientific">Tetrahymena thermophila (strain SB210)</name>
    <dbReference type="NCBI Taxonomy" id="312017"/>
    <lineage>
        <taxon>Eukaryota</taxon>
        <taxon>Sar</taxon>
        <taxon>Alveolata</taxon>
        <taxon>Ciliophora</taxon>
        <taxon>Intramacronucleata</taxon>
        <taxon>Oligohymenophorea</taxon>
        <taxon>Hymenostomatida</taxon>
        <taxon>Tetrahymenina</taxon>
        <taxon>Tetrahymenidae</taxon>
        <taxon>Tetrahymena</taxon>
    </lineage>
</organism>
<dbReference type="KEGG" id="tet:TTHERM_01260750"/>
<dbReference type="SUPFAM" id="SSF55785">
    <property type="entry name" value="PYP-like sensor domain (PAS domain)"/>
    <property type="match status" value="1"/>
</dbReference>
<dbReference type="EMBL" id="GG662347">
    <property type="protein sequence ID" value="EAR82220.2"/>
    <property type="molecule type" value="Genomic_DNA"/>
</dbReference>
<evidence type="ECO:0000256" key="1">
    <source>
        <dbReference type="SAM" id="Phobius"/>
    </source>
</evidence>
<dbReference type="STRING" id="312017.Q22A99"/>
<feature type="transmembrane region" description="Helical" evidence="1">
    <location>
        <begin position="1329"/>
        <end position="1356"/>
    </location>
</feature>
<dbReference type="InParanoid" id="Q22A99"/>
<keyword evidence="4" id="KW-1185">Reference proteome</keyword>
<reference evidence="4" key="1">
    <citation type="journal article" date="2006" name="PLoS Biol.">
        <title>Macronuclear genome sequence of the ciliate Tetrahymena thermophila, a model eukaryote.</title>
        <authorList>
            <person name="Eisen J.A."/>
            <person name="Coyne R.S."/>
            <person name="Wu M."/>
            <person name="Wu D."/>
            <person name="Thiagarajan M."/>
            <person name="Wortman J.R."/>
            <person name="Badger J.H."/>
            <person name="Ren Q."/>
            <person name="Amedeo P."/>
            <person name="Jones K.M."/>
            <person name="Tallon L.J."/>
            <person name="Delcher A.L."/>
            <person name="Salzberg S.L."/>
            <person name="Silva J.C."/>
            <person name="Haas B.J."/>
            <person name="Majoros W.H."/>
            <person name="Farzad M."/>
            <person name="Carlton J.M."/>
            <person name="Smith R.K. Jr."/>
            <person name="Garg J."/>
            <person name="Pearlman R.E."/>
            <person name="Karrer K.M."/>
            <person name="Sun L."/>
            <person name="Manning G."/>
            <person name="Elde N.C."/>
            <person name="Turkewitz A.P."/>
            <person name="Asai D.J."/>
            <person name="Wilkes D.E."/>
            <person name="Wang Y."/>
            <person name="Cai H."/>
            <person name="Collins K."/>
            <person name="Stewart B.A."/>
            <person name="Lee S.R."/>
            <person name="Wilamowska K."/>
            <person name="Weinberg Z."/>
            <person name="Ruzzo W.L."/>
            <person name="Wloga D."/>
            <person name="Gaertig J."/>
            <person name="Frankel J."/>
            <person name="Tsao C.-C."/>
            <person name="Gorovsky M.A."/>
            <person name="Keeling P.J."/>
            <person name="Waller R.F."/>
            <person name="Patron N.J."/>
            <person name="Cherry J.M."/>
            <person name="Stover N.A."/>
            <person name="Krieger C.J."/>
            <person name="del Toro C."/>
            <person name="Ryder H.F."/>
            <person name="Williamson S.C."/>
            <person name="Barbeau R.A."/>
            <person name="Hamilton E.P."/>
            <person name="Orias E."/>
        </authorList>
    </citation>
    <scope>NUCLEOTIDE SEQUENCE [LARGE SCALE GENOMIC DNA]</scope>
    <source>
        <strain evidence="4">SB210</strain>
    </source>
</reference>
<feature type="transmembrane region" description="Helical" evidence="1">
    <location>
        <begin position="258"/>
        <end position="277"/>
    </location>
</feature>
<feature type="transmembrane region" description="Helical" evidence="1">
    <location>
        <begin position="317"/>
        <end position="334"/>
    </location>
</feature>
<proteinExistence type="predicted"/>
<evidence type="ECO:0000259" key="2">
    <source>
        <dbReference type="Pfam" id="PF25474"/>
    </source>
</evidence>
<dbReference type="InterPro" id="IPR057352">
    <property type="entry name" value="TPR_TmcB/C"/>
</dbReference>
<keyword evidence="1" id="KW-1133">Transmembrane helix</keyword>
<feature type="domain" description="TmcB/TmcC TPR repeats" evidence="2">
    <location>
        <begin position="491"/>
        <end position="608"/>
    </location>
</feature>
<evidence type="ECO:0000313" key="4">
    <source>
        <dbReference type="Proteomes" id="UP000009168"/>
    </source>
</evidence>
<dbReference type="OrthoDB" id="542352at2759"/>
<feature type="transmembrane region" description="Helical" evidence="1">
    <location>
        <begin position="103"/>
        <end position="126"/>
    </location>
</feature>
<dbReference type="InterPro" id="IPR052994">
    <property type="entry name" value="Tiny_macrocysts_regulators"/>
</dbReference>
<feature type="transmembrane region" description="Helical" evidence="1">
    <location>
        <begin position="187"/>
        <end position="212"/>
    </location>
</feature>
<feature type="transmembrane region" description="Helical" evidence="1">
    <location>
        <begin position="1671"/>
        <end position="1689"/>
    </location>
</feature>
<dbReference type="GeneID" id="7835080"/>
<dbReference type="InterPro" id="IPR035965">
    <property type="entry name" value="PAS-like_dom_sf"/>
</dbReference>
<dbReference type="PANTHER" id="PTHR31600">
    <property type="entry name" value="TINY MACROCYSTS PROTEIN B-RELATED"/>
    <property type="match status" value="1"/>
</dbReference>
<feature type="transmembrane region" description="Helical" evidence="1">
    <location>
        <begin position="1141"/>
        <end position="1159"/>
    </location>
</feature>
<keyword evidence="1" id="KW-0472">Membrane</keyword>
<dbReference type="eggNOG" id="ENOG502SKIS">
    <property type="taxonomic scope" value="Eukaryota"/>
</dbReference>
<feature type="transmembrane region" description="Helical" evidence="1">
    <location>
        <begin position="289"/>
        <end position="311"/>
    </location>
</feature>
<dbReference type="Gene3D" id="3.30.450.20">
    <property type="entry name" value="PAS domain"/>
    <property type="match status" value="1"/>
</dbReference>